<name>A0A0K8QMQ2_9GAMM</name>
<dbReference type="OrthoDB" id="6402251at2"/>
<accession>A0A0K8QMQ2</accession>
<dbReference type="InterPro" id="IPR001478">
    <property type="entry name" value="PDZ"/>
</dbReference>
<feature type="signal peptide" evidence="1">
    <location>
        <begin position="1"/>
        <end position="25"/>
    </location>
</feature>
<proteinExistence type="predicted"/>
<dbReference type="InterPro" id="IPR036034">
    <property type="entry name" value="PDZ_sf"/>
</dbReference>
<dbReference type="RefSeq" id="WP_062535710.1">
    <property type="nucleotide sequence ID" value="NZ_DF970168.1"/>
</dbReference>
<evidence type="ECO:0000313" key="3">
    <source>
        <dbReference type="EMBL" id="GAP65707.1"/>
    </source>
</evidence>
<keyword evidence="4" id="KW-1185">Reference proteome</keyword>
<feature type="chain" id="PRO_5005514915" description="PDZ domain-containing protein" evidence="1">
    <location>
        <begin position="26"/>
        <end position="310"/>
    </location>
</feature>
<evidence type="ECO:0000259" key="2">
    <source>
        <dbReference type="PROSITE" id="PS50106"/>
    </source>
</evidence>
<dbReference type="Gene3D" id="2.30.42.10">
    <property type="match status" value="1"/>
</dbReference>
<evidence type="ECO:0000256" key="1">
    <source>
        <dbReference type="SAM" id="SignalP"/>
    </source>
</evidence>
<keyword evidence="1" id="KW-0732">Signal</keyword>
<dbReference type="AlphaFoldDB" id="A0A0K8QMQ2"/>
<dbReference type="PROSITE" id="PS50106">
    <property type="entry name" value="PDZ"/>
    <property type="match status" value="1"/>
</dbReference>
<dbReference type="EMBL" id="DF970168">
    <property type="protein sequence ID" value="GAP65707.1"/>
    <property type="molecule type" value="Genomic_DNA"/>
</dbReference>
<dbReference type="STRING" id="1475481.GCA_000953855_01015"/>
<evidence type="ECO:0000313" key="4">
    <source>
        <dbReference type="Proteomes" id="UP000253740"/>
    </source>
</evidence>
<sequence>MSHPRSLPCLLTLAAALAAALPAYAGDDTAAQLRDELGAMRLQLAERGLFADLAAGAAPLTVELPADRRVDLGLVVDSTDAAHARDGLRVLAVTPGGLGARMGVRAGDVLTRVNAQPLTGLGADADGRALAASRLREALDALPDGAAFALGVDRGGRALALSAPVERVALPAMRVELAAAADPPAADGSSCARISTFDVAPRNQRVYPAALLLIDGRNAGVSGQQNFRVSPGHHVLTVAERIDRRQLPSTLIARAGRSYGASTKTLEIDVSAGQIYHLGAQLRVDRVPDAGPGESWWEPVIWLTAPARCP</sequence>
<dbReference type="SUPFAM" id="SSF50156">
    <property type="entry name" value="PDZ domain-like"/>
    <property type="match status" value="1"/>
</dbReference>
<protein>
    <recommendedName>
        <fullName evidence="2">PDZ domain-containing protein</fullName>
    </recommendedName>
</protein>
<organism evidence="3">
    <name type="scientific">Mizugakiibacter sediminis</name>
    <dbReference type="NCBI Taxonomy" id="1475481"/>
    <lineage>
        <taxon>Bacteria</taxon>
        <taxon>Pseudomonadati</taxon>
        <taxon>Pseudomonadota</taxon>
        <taxon>Gammaproteobacteria</taxon>
        <taxon>Lysobacterales</taxon>
        <taxon>Rhodanobacteraceae</taxon>
        <taxon>Mizugakiibacter</taxon>
    </lineage>
</organism>
<gene>
    <name evidence="3" type="ORF">MBSD_n0998</name>
</gene>
<reference evidence="3" key="1">
    <citation type="submission" date="2015-08" db="EMBL/GenBank/DDBJ databases">
        <title>Complete DNA Sequence of Pseudomonas syringae pv. actinidiae, the Causal Agent of Kiwifruit Canker Disease.</title>
        <authorList>
            <person name="Rikkerink E.H.A."/>
            <person name="Fineran P.C."/>
        </authorList>
    </citation>
    <scope>NUCLEOTIDE SEQUENCE</scope>
    <source>
        <strain evidence="3">SkMP5</strain>
    </source>
</reference>
<dbReference type="Proteomes" id="UP000253740">
    <property type="component" value="Unassembled WGS sequence"/>
</dbReference>
<feature type="domain" description="PDZ" evidence="2">
    <location>
        <begin position="61"/>
        <end position="121"/>
    </location>
</feature>